<accession>A0AAW6H095</accession>
<evidence type="ECO:0000259" key="4">
    <source>
        <dbReference type="PROSITE" id="PS01124"/>
    </source>
</evidence>
<evidence type="ECO:0000256" key="3">
    <source>
        <dbReference type="ARBA" id="ARBA00023163"/>
    </source>
</evidence>
<sequence length="82" mass="9528">YTGRSLSTFKRDFRKCSTLSPREWLIQRRLEAARELIRKGGRKVSEICFEVGFKNLSHFSKAYKATYGIPPTEDIQQEVSLT</sequence>
<dbReference type="InterPro" id="IPR018062">
    <property type="entry name" value="HTH_AraC-typ_CS"/>
</dbReference>
<evidence type="ECO:0000256" key="1">
    <source>
        <dbReference type="ARBA" id="ARBA00023015"/>
    </source>
</evidence>
<keyword evidence="3" id="KW-0804">Transcription</keyword>
<evidence type="ECO:0000313" key="5">
    <source>
        <dbReference type="EMBL" id="MDC1900330.1"/>
    </source>
</evidence>
<dbReference type="EMBL" id="JAQNSI010000195">
    <property type="protein sequence ID" value="MDC1900330.1"/>
    <property type="molecule type" value="Genomic_DNA"/>
</dbReference>
<dbReference type="SMART" id="SM00342">
    <property type="entry name" value="HTH_ARAC"/>
    <property type="match status" value="1"/>
</dbReference>
<reference evidence="5" key="1">
    <citation type="submission" date="2022-10" db="EMBL/GenBank/DDBJ databases">
        <title>Human gut microbiome strain richness.</title>
        <authorList>
            <person name="Chen-Liaw A."/>
        </authorList>
    </citation>
    <scope>NUCLEOTIDE SEQUENCE</scope>
    <source>
        <strain evidence="5">1001713st1_F9_1001713B170221_170320</strain>
    </source>
</reference>
<comment type="caution">
    <text evidence="5">The sequence shown here is derived from an EMBL/GenBank/DDBJ whole genome shotgun (WGS) entry which is preliminary data.</text>
</comment>
<evidence type="ECO:0000313" key="6">
    <source>
        <dbReference type="Proteomes" id="UP001222603"/>
    </source>
</evidence>
<organism evidence="5 6">
    <name type="scientific">Bacteroides uniformis</name>
    <dbReference type="NCBI Taxonomy" id="820"/>
    <lineage>
        <taxon>Bacteria</taxon>
        <taxon>Pseudomonadati</taxon>
        <taxon>Bacteroidota</taxon>
        <taxon>Bacteroidia</taxon>
        <taxon>Bacteroidales</taxon>
        <taxon>Bacteroidaceae</taxon>
        <taxon>Bacteroides</taxon>
    </lineage>
</organism>
<feature type="non-terminal residue" evidence="5">
    <location>
        <position position="1"/>
    </location>
</feature>
<dbReference type="AlphaFoldDB" id="A0AAW6H095"/>
<dbReference type="PRINTS" id="PR00032">
    <property type="entry name" value="HTHARAC"/>
</dbReference>
<name>A0AAW6H095_BACUN</name>
<dbReference type="InterPro" id="IPR009057">
    <property type="entry name" value="Homeodomain-like_sf"/>
</dbReference>
<protein>
    <submittedName>
        <fullName evidence="5">Helix-turn-helix domain-containing protein</fullName>
    </submittedName>
</protein>
<dbReference type="PANTHER" id="PTHR46796:SF2">
    <property type="entry name" value="TRANSCRIPTIONAL REGULATORY PROTEIN"/>
    <property type="match status" value="1"/>
</dbReference>
<dbReference type="Proteomes" id="UP001222603">
    <property type="component" value="Unassembled WGS sequence"/>
</dbReference>
<dbReference type="Pfam" id="PF12833">
    <property type="entry name" value="HTH_18"/>
    <property type="match status" value="1"/>
</dbReference>
<dbReference type="PROSITE" id="PS00041">
    <property type="entry name" value="HTH_ARAC_FAMILY_1"/>
    <property type="match status" value="1"/>
</dbReference>
<dbReference type="PROSITE" id="PS01124">
    <property type="entry name" value="HTH_ARAC_FAMILY_2"/>
    <property type="match status" value="1"/>
</dbReference>
<dbReference type="GO" id="GO:0003700">
    <property type="term" value="F:DNA-binding transcription factor activity"/>
    <property type="evidence" value="ECO:0007669"/>
    <property type="project" value="InterPro"/>
</dbReference>
<evidence type="ECO:0000256" key="2">
    <source>
        <dbReference type="ARBA" id="ARBA00023125"/>
    </source>
</evidence>
<dbReference type="Gene3D" id="1.10.10.60">
    <property type="entry name" value="Homeodomain-like"/>
    <property type="match status" value="2"/>
</dbReference>
<gene>
    <name evidence="5" type="ORF">POZ10_06835</name>
</gene>
<dbReference type="SUPFAM" id="SSF46689">
    <property type="entry name" value="Homeodomain-like"/>
    <property type="match status" value="1"/>
</dbReference>
<dbReference type="InterPro" id="IPR050204">
    <property type="entry name" value="AraC_XylS_family_regulators"/>
</dbReference>
<proteinExistence type="predicted"/>
<dbReference type="InterPro" id="IPR018060">
    <property type="entry name" value="HTH_AraC"/>
</dbReference>
<dbReference type="RefSeq" id="WP_272201754.1">
    <property type="nucleotide sequence ID" value="NZ_JAQNSI010000195.1"/>
</dbReference>
<keyword evidence="2" id="KW-0238">DNA-binding</keyword>
<feature type="domain" description="HTH araC/xylS-type" evidence="4">
    <location>
        <begin position="1"/>
        <end position="77"/>
    </location>
</feature>
<keyword evidence="1" id="KW-0805">Transcription regulation</keyword>
<dbReference type="InterPro" id="IPR020449">
    <property type="entry name" value="Tscrpt_reg_AraC-type_HTH"/>
</dbReference>
<dbReference type="PANTHER" id="PTHR46796">
    <property type="entry name" value="HTH-TYPE TRANSCRIPTIONAL ACTIVATOR RHAS-RELATED"/>
    <property type="match status" value="1"/>
</dbReference>
<dbReference type="GO" id="GO:0043565">
    <property type="term" value="F:sequence-specific DNA binding"/>
    <property type="evidence" value="ECO:0007669"/>
    <property type="project" value="InterPro"/>
</dbReference>